<comment type="similarity">
    <text evidence="1">Belongs to the AAR2 family.</text>
</comment>
<feature type="compositionally biased region" description="Polar residues" evidence="2">
    <location>
        <begin position="494"/>
        <end position="503"/>
    </location>
</feature>
<dbReference type="HOGENOM" id="CLU_024943_1_0_1"/>
<evidence type="ECO:0000256" key="2">
    <source>
        <dbReference type="SAM" id="MobiDB-lite"/>
    </source>
</evidence>
<feature type="domain" description="AAR2 N-terminal" evidence="4">
    <location>
        <begin position="64"/>
        <end position="203"/>
    </location>
</feature>
<protein>
    <submittedName>
        <fullName evidence="5">Aar2 domain containing protein</fullName>
    </submittedName>
</protein>
<feature type="compositionally biased region" description="Basic and acidic residues" evidence="2">
    <location>
        <begin position="477"/>
        <end position="490"/>
    </location>
</feature>
<reference evidence="5 6" key="1">
    <citation type="journal article" date="2011" name="Proc. Natl. Acad. Sci. U.S.A.">
        <title>Genome and transcriptome analyses of the mountain pine beetle-fungal symbiont Grosmannia clavigera, a lodgepole pine pathogen.</title>
        <authorList>
            <person name="DiGuistini S."/>
            <person name="Wang Y."/>
            <person name="Liao N.Y."/>
            <person name="Taylor G."/>
            <person name="Tanguay P."/>
            <person name="Feau N."/>
            <person name="Henrissat B."/>
            <person name="Chan S.K."/>
            <person name="Hesse-Orce U."/>
            <person name="Alamouti S.M."/>
            <person name="Tsui C.K.M."/>
            <person name="Docking R.T."/>
            <person name="Levasseur A."/>
            <person name="Haridas S."/>
            <person name="Robertson G."/>
            <person name="Birol I."/>
            <person name="Holt R.A."/>
            <person name="Marra M.A."/>
            <person name="Hamelin R.C."/>
            <person name="Hirst M."/>
            <person name="Jones S.J.M."/>
            <person name="Bohlmann J."/>
            <person name="Breuil C."/>
        </authorList>
    </citation>
    <scope>NUCLEOTIDE SEQUENCE [LARGE SCALE GENOMIC DNA]</scope>
    <source>
        <strain evidence="6">kw1407 / UAMH 11150</strain>
    </source>
</reference>
<feature type="region of interest" description="Disordered" evidence="2">
    <location>
        <begin position="1"/>
        <end position="60"/>
    </location>
</feature>
<dbReference type="EMBL" id="GL629782">
    <property type="protein sequence ID" value="EFX02058.1"/>
    <property type="molecule type" value="Genomic_DNA"/>
</dbReference>
<keyword evidence="6" id="KW-1185">Reference proteome</keyword>
<name>F0XIX0_GROCL</name>
<organism evidence="6">
    <name type="scientific">Grosmannia clavigera (strain kw1407 / UAMH 11150)</name>
    <name type="common">Blue stain fungus</name>
    <name type="synonym">Graphiocladiella clavigera</name>
    <dbReference type="NCBI Taxonomy" id="655863"/>
    <lineage>
        <taxon>Eukaryota</taxon>
        <taxon>Fungi</taxon>
        <taxon>Dikarya</taxon>
        <taxon>Ascomycota</taxon>
        <taxon>Pezizomycotina</taxon>
        <taxon>Sordariomycetes</taxon>
        <taxon>Sordariomycetidae</taxon>
        <taxon>Ophiostomatales</taxon>
        <taxon>Ophiostomataceae</taxon>
        <taxon>Leptographium</taxon>
    </lineage>
</organism>
<dbReference type="InParanoid" id="F0XIX0"/>
<evidence type="ECO:0000313" key="5">
    <source>
        <dbReference type="EMBL" id="EFX02058.1"/>
    </source>
</evidence>
<sequence>MTVARPLHVTGEHAVVSTGPPGKKSQAHSSLTLVERDAEGRMRIRAGNDRDQEDDLPLPSPPRGDLFLVLGLPGQFQLGCDTLAMTVPDSQTPSSPIGLRDLPPGAHFVWVSSPGAISRQGCWFFSKPDVSVVHVKQWDRYNEVMDECALQNDARFLATEVATLCPKLLSYNADVSGQGQSLSGIWPRLTSCITEQLLSRVAGRPATDHPVEWLFNTTDTAIGEQDVLGLSKPADAGLTELVFLLSCHQIDPHRLMATKSRDPSQMNRAAGDGSLVQHPEPVLFDATLSITELLGNSNSSAGYTERDIVGELQFAFLTGTLISNLSCLEQWWHVVLKVFLRARSLVTCWPWLCRSLIQTLHSQFIYLDRHVVGGFSPGSGATPYVGNEDGRASIFDVMPHGAARLQASLATYRGQFNGVIRHLGKAVAGEQVAADEAFAQLEAWLWQHGWDLRSDHASPTMCEGNADPDDSSDDENSGDRYRSGTGDRKLAHPQSAQTVQSMLYESDDEENQPVLVEFDNNGREIGLVSWD</sequence>
<dbReference type="GO" id="GO:0000244">
    <property type="term" value="P:spliceosomal tri-snRNP complex assembly"/>
    <property type="evidence" value="ECO:0007669"/>
    <property type="project" value="TreeGrafter"/>
</dbReference>
<evidence type="ECO:0000256" key="1">
    <source>
        <dbReference type="ARBA" id="ARBA00006281"/>
    </source>
</evidence>
<feature type="compositionally biased region" description="Acidic residues" evidence="2">
    <location>
        <begin position="466"/>
        <end position="476"/>
    </location>
</feature>
<dbReference type="Pfam" id="PF20981">
    <property type="entry name" value="AAR2_1st"/>
    <property type="match status" value="1"/>
</dbReference>
<dbReference type="InterPro" id="IPR033648">
    <property type="entry name" value="AAR2_C"/>
</dbReference>
<dbReference type="InterPro" id="IPR033647">
    <property type="entry name" value="Aar2_N"/>
</dbReference>
<dbReference type="AlphaFoldDB" id="F0XIX0"/>
<dbReference type="InterPro" id="IPR038516">
    <property type="entry name" value="AAR2_N_sf"/>
</dbReference>
<evidence type="ECO:0000259" key="4">
    <source>
        <dbReference type="Pfam" id="PF20981"/>
    </source>
</evidence>
<dbReference type="InterPro" id="IPR038514">
    <property type="entry name" value="AAR2_C_sf"/>
</dbReference>
<dbReference type="Pfam" id="PF05282">
    <property type="entry name" value="AAR2"/>
    <property type="match status" value="1"/>
</dbReference>
<proteinExistence type="inferred from homology"/>
<feature type="region of interest" description="Disordered" evidence="2">
    <location>
        <begin position="457"/>
        <end position="515"/>
    </location>
</feature>
<dbReference type="STRING" id="655863.F0XIX0"/>
<dbReference type="CDD" id="cd13777">
    <property type="entry name" value="Aar2_N"/>
    <property type="match status" value="1"/>
</dbReference>
<dbReference type="CDD" id="cd13778">
    <property type="entry name" value="Aar2_C"/>
    <property type="match status" value="1"/>
</dbReference>
<dbReference type="OrthoDB" id="201752at2759"/>
<dbReference type="eggNOG" id="KOG3937">
    <property type="taxonomic scope" value="Eukaryota"/>
</dbReference>
<dbReference type="Gene3D" id="1.25.40.550">
    <property type="entry name" value="Aar2, C-terminal domain-like"/>
    <property type="match status" value="1"/>
</dbReference>
<feature type="domain" description="AAR2 C-terminal" evidence="3">
    <location>
        <begin position="285"/>
        <end position="452"/>
    </location>
</feature>
<evidence type="ECO:0000313" key="6">
    <source>
        <dbReference type="Proteomes" id="UP000007796"/>
    </source>
</evidence>
<gene>
    <name evidence="5" type="ORF">CMQ_2107</name>
</gene>
<dbReference type="Gene3D" id="2.60.34.20">
    <property type="match status" value="1"/>
</dbReference>
<evidence type="ECO:0000259" key="3">
    <source>
        <dbReference type="Pfam" id="PF05282"/>
    </source>
</evidence>
<accession>F0XIX0</accession>
<dbReference type="Proteomes" id="UP000007796">
    <property type="component" value="Unassembled WGS sequence"/>
</dbReference>
<dbReference type="RefSeq" id="XP_014171540.1">
    <property type="nucleotide sequence ID" value="XM_014316065.1"/>
</dbReference>
<dbReference type="PANTHER" id="PTHR12689:SF4">
    <property type="entry name" value="PROTEIN AAR2 HOMOLOG"/>
    <property type="match status" value="1"/>
</dbReference>
<dbReference type="GeneID" id="25975060"/>
<feature type="compositionally biased region" description="Basic and acidic residues" evidence="2">
    <location>
        <begin position="34"/>
        <end position="50"/>
    </location>
</feature>
<dbReference type="InterPro" id="IPR007946">
    <property type="entry name" value="AAR2"/>
</dbReference>
<dbReference type="PANTHER" id="PTHR12689">
    <property type="entry name" value="A1 CISTRON SPLICING FACTOR AAR2-RELATED"/>
    <property type="match status" value="1"/>
</dbReference>